<feature type="compositionally biased region" description="Acidic residues" evidence="7">
    <location>
        <begin position="111"/>
        <end position="122"/>
    </location>
</feature>
<dbReference type="InterPro" id="IPR011659">
    <property type="entry name" value="WD40"/>
</dbReference>
<feature type="region of interest" description="Disordered" evidence="7">
    <location>
        <begin position="22"/>
        <end position="51"/>
    </location>
</feature>
<dbReference type="GO" id="GO:0034388">
    <property type="term" value="C:Pwp2p-containing subcomplex of 90S preribosome"/>
    <property type="evidence" value="ECO:0007669"/>
    <property type="project" value="TreeGrafter"/>
</dbReference>
<feature type="compositionally biased region" description="Basic residues" evidence="7">
    <location>
        <begin position="68"/>
        <end position="79"/>
    </location>
</feature>
<dbReference type="PANTHER" id="PTHR18359">
    <property type="entry name" value="WD-REPEAT PROTEIN-RELATED"/>
    <property type="match status" value="1"/>
</dbReference>
<feature type="region of interest" description="Disordered" evidence="7">
    <location>
        <begin position="222"/>
        <end position="244"/>
    </location>
</feature>
<evidence type="ECO:0000256" key="6">
    <source>
        <dbReference type="ARBA" id="ARBA00025767"/>
    </source>
</evidence>
<evidence type="ECO:0000256" key="4">
    <source>
        <dbReference type="ARBA" id="ARBA00022737"/>
    </source>
</evidence>
<feature type="region of interest" description="Disordered" evidence="7">
    <location>
        <begin position="151"/>
        <end position="188"/>
    </location>
</feature>
<sequence length="702" mass="77047">MVASDTESSDVIQLDHTVQLRPERRVSRYTKATVSEAAEDVRDTGLSAKQRNTQRLGVATQFYLPSATKRKVQQRQKRKAQSEATAKRKGSQNSDKKKQKKKQRKLSFNGDDSDLDGEDGDVDDKTKAKNALASAQLEQRLQHALFSELTEAPTSGPGHHNQDLASEPGLASPQLSGLHADNESESSAVPTDTLFTIDTAPDGKPFFNIDTIGSQSSKAAAAAWADDDSDDAQSALDPDETSGRSVLLADEQLPKAAWHDDDDDGEAVAFDELPNRRAFKLRRTHAEEGLQGRLLEKRLREEYERVHPMPSWAAVDTSAETDGMLLGAAEGASDTDSDCFVDQPSSRSAGHADATIDDGLFQIFRSTKRLAAVGQRGRMVTGEFRARRCRDIAVQMGKQRRIVSMQFHQSVPILLLTTAGRRVEMYEVDGRENRLIQKVDFAGRFKTTQAAFTPAGNEIIIAGQDKFFYSFDIESGEITTIPGLFGRPERTLTRFDLSPDGRYICFYGDRGSLLMVSVQSKQLVKTLKVNARPVATAWSSEGKQLYVLEPDARVTIWDIDTMRCAHTFVDHGGFHPSSLAVAGDLAGHVAIGSETGIVNIYDRASIQASQTPKPVKVVMSLTTRITQLMFSPSAKLLLLASAGSKGSLRLVHMPTLNIITQWPIASTLEGPLDKAAFSHDGRYLTFSLPSGRTRLYHLPLQA</sequence>
<protein>
    <submittedName>
        <fullName evidence="8">U3 snoRNP protein</fullName>
    </submittedName>
</protein>
<dbReference type="OrthoDB" id="1935146at2759"/>
<comment type="caution">
    <text evidence="8">The sequence shown here is derived from an EMBL/GenBank/DDBJ whole genome shotgun (WGS) entry which is preliminary data.</text>
</comment>
<evidence type="ECO:0000256" key="5">
    <source>
        <dbReference type="ARBA" id="ARBA00023242"/>
    </source>
</evidence>
<dbReference type="InterPro" id="IPR015943">
    <property type="entry name" value="WD40/YVTN_repeat-like_dom_sf"/>
</dbReference>
<dbReference type="InterPro" id="IPR045161">
    <property type="entry name" value="Utp18"/>
</dbReference>
<evidence type="ECO:0000256" key="1">
    <source>
        <dbReference type="ARBA" id="ARBA00004604"/>
    </source>
</evidence>
<keyword evidence="9" id="KW-1185">Reference proteome</keyword>
<evidence type="ECO:0000313" key="8">
    <source>
        <dbReference type="EMBL" id="KAJ1973773.1"/>
    </source>
</evidence>
<dbReference type="AlphaFoldDB" id="A0A9W8EAP0"/>
<feature type="region of interest" description="Disordered" evidence="7">
    <location>
        <begin position="68"/>
        <end position="122"/>
    </location>
</feature>
<evidence type="ECO:0000256" key="2">
    <source>
        <dbReference type="ARBA" id="ARBA00022552"/>
    </source>
</evidence>
<dbReference type="Pfam" id="PF07676">
    <property type="entry name" value="PD40"/>
    <property type="match status" value="1"/>
</dbReference>
<evidence type="ECO:0000256" key="7">
    <source>
        <dbReference type="SAM" id="MobiDB-lite"/>
    </source>
</evidence>
<comment type="subcellular location">
    <subcellularLocation>
        <location evidence="1">Nucleus</location>
        <location evidence="1">Nucleolus</location>
    </subcellularLocation>
</comment>
<dbReference type="SMART" id="SM00320">
    <property type="entry name" value="WD40"/>
    <property type="match status" value="5"/>
</dbReference>
<proteinExistence type="inferred from homology"/>
<dbReference type="SUPFAM" id="SSF50978">
    <property type="entry name" value="WD40 repeat-like"/>
    <property type="match status" value="1"/>
</dbReference>
<evidence type="ECO:0000313" key="9">
    <source>
        <dbReference type="Proteomes" id="UP001151582"/>
    </source>
</evidence>
<dbReference type="GO" id="GO:0006364">
    <property type="term" value="P:rRNA processing"/>
    <property type="evidence" value="ECO:0007669"/>
    <property type="project" value="UniProtKB-KW"/>
</dbReference>
<dbReference type="EMBL" id="JANBQB010000759">
    <property type="protein sequence ID" value="KAJ1973773.1"/>
    <property type="molecule type" value="Genomic_DNA"/>
</dbReference>
<evidence type="ECO:0000256" key="3">
    <source>
        <dbReference type="ARBA" id="ARBA00022574"/>
    </source>
</evidence>
<dbReference type="PANTHER" id="PTHR18359:SF0">
    <property type="entry name" value="U3 SMALL NUCLEOLAR RNA-ASSOCIATED PROTEIN 18 HOMOLOG"/>
    <property type="match status" value="1"/>
</dbReference>
<dbReference type="Proteomes" id="UP001151582">
    <property type="component" value="Unassembled WGS sequence"/>
</dbReference>
<keyword evidence="5" id="KW-0539">Nucleus</keyword>
<gene>
    <name evidence="8" type="primary">UTP18</name>
    <name evidence="8" type="ORF">H4R34_004963</name>
</gene>
<dbReference type="InterPro" id="IPR036322">
    <property type="entry name" value="WD40_repeat_dom_sf"/>
</dbReference>
<dbReference type="InterPro" id="IPR001680">
    <property type="entry name" value="WD40_rpt"/>
</dbReference>
<accession>A0A9W8EAP0</accession>
<dbReference type="Gene3D" id="2.130.10.10">
    <property type="entry name" value="YVTN repeat-like/Quinoprotein amine dehydrogenase"/>
    <property type="match status" value="1"/>
</dbReference>
<dbReference type="GO" id="GO:0032040">
    <property type="term" value="C:small-subunit processome"/>
    <property type="evidence" value="ECO:0007669"/>
    <property type="project" value="TreeGrafter"/>
</dbReference>
<keyword evidence="2" id="KW-0698">rRNA processing</keyword>
<name>A0A9W8EAP0_9FUNG</name>
<comment type="similarity">
    <text evidence="6">Belongs to the WD repeat UTP18 family.</text>
</comment>
<keyword evidence="3" id="KW-0853">WD repeat</keyword>
<reference evidence="8" key="1">
    <citation type="submission" date="2022-07" db="EMBL/GenBank/DDBJ databases">
        <title>Phylogenomic reconstructions and comparative analyses of Kickxellomycotina fungi.</title>
        <authorList>
            <person name="Reynolds N.K."/>
            <person name="Stajich J.E."/>
            <person name="Barry K."/>
            <person name="Grigoriev I.V."/>
            <person name="Crous P."/>
            <person name="Smith M.E."/>
        </authorList>
    </citation>
    <scope>NUCLEOTIDE SEQUENCE</scope>
    <source>
        <strain evidence="8">RSA 567</strain>
    </source>
</reference>
<organism evidence="8 9">
    <name type="scientific">Dimargaris verticillata</name>
    <dbReference type="NCBI Taxonomy" id="2761393"/>
    <lineage>
        <taxon>Eukaryota</taxon>
        <taxon>Fungi</taxon>
        <taxon>Fungi incertae sedis</taxon>
        <taxon>Zoopagomycota</taxon>
        <taxon>Kickxellomycotina</taxon>
        <taxon>Dimargaritomycetes</taxon>
        <taxon>Dimargaritales</taxon>
        <taxon>Dimargaritaceae</taxon>
        <taxon>Dimargaris</taxon>
    </lineage>
</organism>
<keyword evidence="4" id="KW-0677">Repeat</keyword>